<dbReference type="EMBL" id="HF548283">
    <property type="protein sequence ID" value="CCO21074.1"/>
    <property type="molecule type" value="Genomic_DNA"/>
</dbReference>
<evidence type="ECO:0008006" key="4">
    <source>
        <dbReference type="Google" id="ProtNLM"/>
    </source>
</evidence>
<evidence type="ECO:0000313" key="3">
    <source>
        <dbReference type="EMBL" id="CCO21610.1"/>
    </source>
</evidence>
<evidence type="ECO:0000256" key="1">
    <source>
        <dbReference type="SAM" id="Phobius"/>
    </source>
</evidence>
<reference evidence="2" key="2">
    <citation type="journal article" date="2013" name="Biotechnol. Biofuels">
        <title>Mining for hemicellulases in the fungus-growing termite Pseudacanthotermes militaris using functional metagenomics.</title>
        <authorList>
            <person name="Bastien G."/>
            <person name="Arnal G."/>
            <person name="Bozonnet S."/>
            <person name="Laguerre S."/>
            <person name="Ferreira F."/>
            <person name="Faure R."/>
            <person name="Henrissat B."/>
            <person name="Lefevre F."/>
            <person name="Robe P."/>
            <person name="Bouchez O."/>
            <person name="Noirot C."/>
            <person name="Dumon C."/>
            <person name="O'Donohue M."/>
        </authorList>
    </citation>
    <scope>NUCLEOTIDE SEQUENCE</scope>
</reference>
<keyword evidence="1" id="KW-0812">Transmembrane</keyword>
<dbReference type="InterPro" id="IPR019283">
    <property type="entry name" value="DUF2330"/>
</dbReference>
<sequence length="324" mass="34515">MHIAALSQAHACGALAPRADDPVVMNSETAILSLTDGQERIDLRLDIGAINMDTGLIVPTPAPASVTSGNPVDFTALDAEMAPTYINKDLWWSWPPSPQDTADGADDTGSGTATVLGQVQLGPIEATALAADDTAGLTAWLEANGYGLPTAVTDLLGHYVERGWSFVALRLTGAEPLNGALSPIRLEFASDKLVYPMLLSQAATTPQSVTMYVLADHRQDVIFVNGDPVAQNVTWAREVQDDTLKQRGSYLTAVTMKFQEPGTSITDDLALIRAATDEEAGTVTVIEHHMTFLGTPIGWLLVFFTALIGAAVFLLMLIPKQRSS</sequence>
<proteinExistence type="predicted"/>
<gene>
    <name evidence="2" type="ORF">BN138_262</name>
    <name evidence="3" type="ORF">BN138_798</name>
</gene>
<name>S0DE21_9ZZZZ</name>
<evidence type="ECO:0000313" key="2">
    <source>
        <dbReference type="EMBL" id="CCO21074.1"/>
    </source>
</evidence>
<feature type="transmembrane region" description="Helical" evidence="1">
    <location>
        <begin position="297"/>
        <end position="318"/>
    </location>
</feature>
<organism evidence="2">
    <name type="scientific">termite gut metagenome</name>
    <dbReference type="NCBI Taxonomy" id="433724"/>
    <lineage>
        <taxon>unclassified sequences</taxon>
        <taxon>metagenomes</taxon>
        <taxon>organismal metagenomes</taxon>
    </lineage>
</organism>
<dbReference type="Pfam" id="PF10092">
    <property type="entry name" value="DUF2330"/>
    <property type="match status" value="1"/>
</dbReference>
<accession>S0DE21</accession>
<protein>
    <recommendedName>
        <fullName evidence="4">DUF2330 domain-containing protein</fullName>
    </recommendedName>
</protein>
<dbReference type="EMBL" id="HF548312">
    <property type="protein sequence ID" value="CCO21610.1"/>
    <property type="molecule type" value="Genomic_DNA"/>
</dbReference>
<keyword evidence="1" id="KW-1133">Transmembrane helix</keyword>
<dbReference type="AlphaFoldDB" id="S0DE21"/>
<reference evidence="2" key="1">
    <citation type="submission" date="2012-10" db="EMBL/GenBank/DDBJ databases">
        <authorList>
            <person name="Sandrine L."/>
        </authorList>
    </citation>
    <scope>NUCLEOTIDE SEQUENCE</scope>
</reference>
<keyword evidence="1" id="KW-0472">Membrane</keyword>